<accession>A0A5B2VIN4</accession>
<protein>
    <submittedName>
        <fullName evidence="1">Uncharacterized protein</fullName>
    </submittedName>
</protein>
<proteinExistence type="predicted"/>
<sequence>MDRVELFDIAACIANPLLLDDGEGVPGSTGEICTASFLDNERILVGASNEEPMDDENIDTVPQEHIAVWHFKQGRVSNAVKVQGAFGNLIAIDDDYCLDLFRYPKIINLQTGAIEEKMEEFDTGLQASAMVHYLKKEEWPIMAYNRALKILAVKRGYDLELLSI</sequence>
<gene>
    <name evidence="1" type="ORF">F0L74_24900</name>
</gene>
<dbReference type="AlphaFoldDB" id="A0A5B2VIN4"/>
<reference evidence="1 2" key="2">
    <citation type="submission" date="2019-09" db="EMBL/GenBank/DDBJ databases">
        <authorList>
            <person name="Jin C."/>
        </authorList>
    </citation>
    <scope>NUCLEOTIDE SEQUENCE [LARGE SCALE GENOMIC DNA]</scope>
    <source>
        <strain evidence="1 2">BN140078</strain>
    </source>
</reference>
<evidence type="ECO:0000313" key="2">
    <source>
        <dbReference type="Proteomes" id="UP000324611"/>
    </source>
</evidence>
<evidence type="ECO:0000313" key="1">
    <source>
        <dbReference type="EMBL" id="KAA2239443.1"/>
    </source>
</evidence>
<keyword evidence="2" id="KW-1185">Reference proteome</keyword>
<dbReference type="RefSeq" id="WP_149840622.1">
    <property type="nucleotide sequence ID" value="NZ_VUOC01000004.1"/>
</dbReference>
<reference evidence="1 2" key="1">
    <citation type="submission" date="2019-09" db="EMBL/GenBank/DDBJ databases">
        <title>Chitinophaga ginsengihumi sp. nov., isolated from soil of ginseng rhizosphere.</title>
        <authorList>
            <person name="Lee J."/>
        </authorList>
    </citation>
    <scope>NUCLEOTIDE SEQUENCE [LARGE SCALE GENOMIC DNA]</scope>
    <source>
        <strain evidence="1 2">BN140078</strain>
    </source>
</reference>
<comment type="caution">
    <text evidence="1">The sequence shown here is derived from an EMBL/GenBank/DDBJ whole genome shotgun (WGS) entry which is preliminary data.</text>
</comment>
<dbReference type="EMBL" id="VUOC01000004">
    <property type="protein sequence ID" value="KAA2239443.1"/>
    <property type="molecule type" value="Genomic_DNA"/>
</dbReference>
<name>A0A5B2VIN4_9BACT</name>
<organism evidence="1 2">
    <name type="scientific">Chitinophaga agrisoli</name>
    <dbReference type="NCBI Taxonomy" id="2607653"/>
    <lineage>
        <taxon>Bacteria</taxon>
        <taxon>Pseudomonadati</taxon>
        <taxon>Bacteroidota</taxon>
        <taxon>Chitinophagia</taxon>
        <taxon>Chitinophagales</taxon>
        <taxon>Chitinophagaceae</taxon>
        <taxon>Chitinophaga</taxon>
    </lineage>
</organism>
<dbReference type="Proteomes" id="UP000324611">
    <property type="component" value="Unassembled WGS sequence"/>
</dbReference>